<comment type="subcellular location">
    <subcellularLocation>
        <location evidence="3">Cytoplasm</location>
    </subcellularLocation>
    <subcellularLocation>
        <location evidence="2">Nucleus</location>
    </subcellularLocation>
</comment>
<name>A0AAV4CGN4_9GAST</name>
<keyword evidence="6" id="KW-0813">Transport</keyword>
<evidence type="ECO:0000256" key="9">
    <source>
        <dbReference type="ARBA" id="ARBA00023242"/>
    </source>
</evidence>
<keyword evidence="13" id="KW-1185">Reference proteome</keyword>
<comment type="caution">
    <text evidence="12">The sequence shown here is derived from an EMBL/GenBank/DDBJ whole genome shotgun (WGS) entry which is preliminary data.</text>
</comment>
<evidence type="ECO:0000313" key="13">
    <source>
        <dbReference type="Proteomes" id="UP000735302"/>
    </source>
</evidence>
<dbReference type="Proteomes" id="UP000735302">
    <property type="component" value="Unassembled WGS sequence"/>
</dbReference>
<keyword evidence="7" id="KW-0963">Cytoplasm</keyword>
<evidence type="ECO:0000256" key="1">
    <source>
        <dbReference type="ARBA" id="ARBA00003975"/>
    </source>
</evidence>
<feature type="domain" description="Snurportin-1 m3G cap-binding" evidence="11">
    <location>
        <begin position="129"/>
        <end position="306"/>
    </location>
</feature>
<proteinExistence type="inferred from homology"/>
<keyword evidence="8" id="KW-0694">RNA-binding</keyword>
<feature type="compositionally biased region" description="Basic and acidic residues" evidence="10">
    <location>
        <begin position="21"/>
        <end position="53"/>
    </location>
</feature>
<evidence type="ECO:0000256" key="6">
    <source>
        <dbReference type="ARBA" id="ARBA00022448"/>
    </source>
</evidence>
<evidence type="ECO:0000256" key="2">
    <source>
        <dbReference type="ARBA" id="ARBA00004123"/>
    </source>
</evidence>
<dbReference type="GO" id="GO:0005634">
    <property type="term" value="C:nucleus"/>
    <property type="evidence" value="ECO:0007669"/>
    <property type="project" value="UniProtKB-SubCell"/>
</dbReference>
<keyword evidence="9" id="KW-0539">Nucleus</keyword>
<dbReference type="Gene3D" id="3.30.470.30">
    <property type="entry name" value="DNA ligase/mRNA capping enzyme"/>
    <property type="match status" value="1"/>
</dbReference>
<dbReference type="CDD" id="cd09232">
    <property type="entry name" value="Snurportin-1_C"/>
    <property type="match status" value="1"/>
</dbReference>
<dbReference type="GO" id="GO:0005737">
    <property type="term" value="C:cytoplasm"/>
    <property type="evidence" value="ECO:0007669"/>
    <property type="project" value="UniProtKB-SubCell"/>
</dbReference>
<feature type="compositionally biased region" description="Gly residues" evidence="10">
    <location>
        <begin position="85"/>
        <end position="109"/>
    </location>
</feature>
<dbReference type="SUPFAM" id="SSF56091">
    <property type="entry name" value="DNA ligase/mRNA capping enzyme, catalytic domain"/>
    <property type="match status" value="1"/>
</dbReference>
<dbReference type="AlphaFoldDB" id="A0AAV4CGN4"/>
<feature type="compositionally biased region" description="Basic and acidic residues" evidence="10">
    <location>
        <begin position="333"/>
        <end position="361"/>
    </location>
</feature>
<reference evidence="12 13" key="1">
    <citation type="journal article" date="2021" name="Elife">
        <title>Chloroplast acquisition without the gene transfer in kleptoplastic sea slugs, Plakobranchus ocellatus.</title>
        <authorList>
            <person name="Maeda T."/>
            <person name="Takahashi S."/>
            <person name="Yoshida T."/>
            <person name="Shimamura S."/>
            <person name="Takaki Y."/>
            <person name="Nagai Y."/>
            <person name="Toyoda A."/>
            <person name="Suzuki Y."/>
            <person name="Arimoto A."/>
            <person name="Ishii H."/>
            <person name="Satoh N."/>
            <person name="Nishiyama T."/>
            <person name="Hasebe M."/>
            <person name="Maruyama T."/>
            <person name="Minagawa J."/>
            <person name="Obokata J."/>
            <person name="Shigenobu S."/>
        </authorList>
    </citation>
    <scope>NUCLEOTIDE SEQUENCE [LARGE SCALE GENOMIC DNA]</scope>
</reference>
<sequence>MAYHRGYDDYDPYGNYGRRGYGGDDYRGWDDGYRGRDDDYRRSYDDGPDRGWDRQFGGGDRSFGGSRGGRGGGGGGGRFDRRGGGGKGGPRGGGRGGGGKRPGGGGGKDSGPPKRSRDDCNWMKADQHQMMQSLFMETKPENLEEEWLFVVCPPGKRRLLVAADGITQNYNNGGMAGSKFKSCLPNGSQVFDEVHKIEDLIVLDTIYNSEDKKYFIIDLLHWRHYPYYDTEAEFRFFCLADKFSQLKNPTEITSDNEYSLNLLPKLQCSQSSIEQALQQAKENSVKIDGLLFINKFSLYESIDSPNCLLLRLDKMETILGFPPPEGLDFVETSSKDTKKKQEQEEWKKLKAQRDAVTKEAQDQEQQDTGESEKDTAGDGIGDQGSNMENSENAEHREADREEGDVDGGWAAPVYDAAEAEVTDSIQGEGW</sequence>
<feature type="region of interest" description="Disordered" evidence="10">
    <location>
        <begin position="1"/>
        <end position="120"/>
    </location>
</feature>
<evidence type="ECO:0000256" key="3">
    <source>
        <dbReference type="ARBA" id="ARBA00004496"/>
    </source>
</evidence>
<protein>
    <recommendedName>
        <fullName evidence="5">Snurportin-1</fullName>
    </recommendedName>
</protein>
<dbReference type="GO" id="GO:0003723">
    <property type="term" value="F:RNA binding"/>
    <property type="evidence" value="ECO:0007669"/>
    <property type="project" value="UniProtKB-KW"/>
</dbReference>
<dbReference type="InterPro" id="IPR017336">
    <property type="entry name" value="Snurportin-1"/>
</dbReference>
<dbReference type="Pfam" id="PF21974">
    <property type="entry name" value="SPN1_m3Gcap_bd"/>
    <property type="match status" value="1"/>
</dbReference>
<evidence type="ECO:0000313" key="12">
    <source>
        <dbReference type="EMBL" id="GFO30562.1"/>
    </source>
</evidence>
<evidence type="ECO:0000256" key="8">
    <source>
        <dbReference type="ARBA" id="ARBA00022884"/>
    </source>
</evidence>
<feature type="compositionally biased region" description="Gly residues" evidence="10">
    <location>
        <begin position="56"/>
        <end position="77"/>
    </location>
</feature>
<dbReference type="InterPro" id="IPR047857">
    <property type="entry name" value="Snurportin1_C"/>
</dbReference>
<evidence type="ECO:0000256" key="7">
    <source>
        <dbReference type="ARBA" id="ARBA00022490"/>
    </source>
</evidence>
<evidence type="ECO:0000256" key="10">
    <source>
        <dbReference type="SAM" id="MobiDB-lite"/>
    </source>
</evidence>
<comment type="similarity">
    <text evidence="4">Belongs to the snurportin family.</text>
</comment>
<feature type="compositionally biased region" description="Basic and acidic residues" evidence="10">
    <location>
        <begin position="111"/>
        <end position="120"/>
    </location>
</feature>
<gene>
    <name evidence="12" type="ORF">PoB_005706700</name>
</gene>
<dbReference type="GO" id="GO:0061015">
    <property type="term" value="P:snRNA import into nucleus"/>
    <property type="evidence" value="ECO:0007669"/>
    <property type="project" value="InterPro"/>
</dbReference>
<accession>A0AAV4CGN4</accession>
<organism evidence="12 13">
    <name type="scientific">Plakobranchus ocellatus</name>
    <dbReference type="NCBI Taxonomy" id="259542"/>
    <lineage>
        <taxon>Eukaryota</taxon>
        <taxon>Metazoa</taxon>
        <taxon>Spiralia</taxon>
        <taxon>Lophotrochozoa</taxon>
        <taxon>Mollusca</taxon>
        <taxon>Gastropoda</taxon>
        <taxon>Heterobranchia</taxon>
        <taxon>Euthyneura</taxon>
        <taxon>Panpulmonata</taxon>
        <taxon>Sacoglossa</taxon>
        <taxon>Placobranchoidea</taxon>
        <taxon>Plakobranchidae</taxon>
        <taxon>Plakobranchus</taxon>
    </lineage>
</organism>
<dbReference type="EMBL" id="BLXT01006250">
    <property type="protein sequence ID" value="GFO30562.1"/>
    <property type="molecule type" value="Genomic_DNA"/>
</dbReference>
<evidence type="ECO:0000259" key="11">
    <source>
        <dbReference type="Pfam" id="PF21974"/>
    </source>
</evidence>
<evidence type="ECO:0000256" key="4">
    <source>
        <dbReference type="ARBA" id="ARBA00007540"/>
    </source>
</evidence>
<dbReference type="PANTHER" id="PTHR13403">
    <property type="entry name" value="SNURPORTIN1 RNUT1 PROTEIN RNA, U TRANSPORTER 1"/>
    <property type="match status" value="1"/>
</dbReference>
<dbReference type="PANTHER" id="PTHR13403:SF6">
    <property type="entry name" value="SNURPORTIN-1"/>
    <property type="match status" value="1"/>
</dbReference>
<comment type="function">
    <text evidence="1">Functions as an U snRNP-specific nuclear import adapter. Involved in the trimethylguanosine (m3G)-cap-dependent nuclear import of U snRNPs. Binds specifically to the terminal m3G-cap U snRNAs.</text>
</comment>
<evidence type="ECO:0000256" key="5">
    <source>
        <dbReference type="ARBA" id="ARBA00016034"/>
    </source>
</evidence>
<feature type="region of interest" description="Disordered" evidence="10">
    <location>
        <begin position="323"/>
        <end position="430"/>
    </location>
</feature>